<keyword evidence="2" id="KW-1185">Reference proteome</keyword>
<dbReference type="RefSeq" id="WP_085103312.1">
    <property type="nucleotide sequence ID" value="NZ_FWZU01000004.1"/>
</dbReference>
<protein>
    <submittedName>
        <fullName evidence="1">Uncharacterized protein</fullName>
    </submittedName>
</protein>
<dbReference type="SUPFAM" id="SSF48452">
    <property type="entry name" value="TPR-like"/>
    <property type="match status" value="1"/>
</dbReference>
<evidence type="ECO:0000313" key="1">
    <source>
        <dbReference type="EMBL" id="SMF30583.1"/>
    </source>
</evidence>
<evidence type="ECO:0000313" key="2">
    <source>
        <dbReference type="Proteomes" id="UP000192906"/>
    </source>
</evidence>
<dbReference type="EMBL" id="FWZU01000004">
    <property type="protein sequence ID" value="SMF30583.1"/>
    <property type="molecule type" value="Genomic_DNA"/>
</dbReference>
<name>A0A1X7EAQ7_9BACT</name>
<gene>
    <name evidence="1" type="ORF">SAMN06295933_2839</name>
</gene>
<sequence length="664" mass="77321">MKLYNMNFYYDEKDRLPADNLERLVKLLLEFSKSGIKIAVYGMGKAGQKILSRLSKESEVSVSACFDAQFENLNISTTVYSPDYISDFHEIDLIINTAPPQYLFDINKYIMSKNEKLAILNLYDLSAYLSDNRNWDYSYRILVKDNDLKGPLAEYHKLIASIINKRVKTVLAKIESQRVVSPSEILEELEREQCCLGEYLNKEFEKIVHLGENRIEGFLTLAERFPFFTIARDAAATLLIKEGKFQDAVKVFKPSLDMYPCCRFSLQKMAELQALCGNFEESKRNICEGLFFFPNSLELNELSKDLELGNLRRIRKKWNAREVRPVLKKRKVSLRCAVPVWGEKFIKIFMELCLGSLLSSGNIPYTSKRYDICFEIYSYENEFDIIRSYPQWEILNSVVPVELIDIDSITQDFQDRFNFTNKYSHMSICHNYALERSAKDGSALFILLADFIFSNNFVKKALLKLEMGYDVVFSTGLRASLQKIHKNVNPEFMKNNIFEVPDEDFLELGISSMHPFSSKAKSKNHTPIFPNYFVYEDEFGNILYSIYGNNPVFIFPRNLNLQMDTTFDADLPYRATDGGLGQYAFSDDIDGMFLFEIVDENSEIDRYVKRNRKLDECAYWIYGRVDPLLRYFGTRVMQYKKSKSTKFRDEVYSEFIRESISLVL</sequence>
<organism evidence="1 2">
    <name type="scientific">Desulfovibrio gilichinskyi</name>
    <dbReference type="NCBI Taxonomy" id="1519643"/>
    <lineage>
        <taxon>Bacteria</taxon>
        <taxon>Pseudomonadati</taxon>
        <taxon>Thermodesulfobacteriota</taxon>
        <taxon>Desulfovibrionia</taxon>
        <taxon>Desulfovibrionales</taxon>
        <taxon>Desulfovibrionaceae</taxon>
        <taxon>Desulfovibrio</taxon>
    </lineage>
</organism>
<dbReference type="STRING" id="1519643.SAMN06295933_2839"/>
<proteinExistence type="predicted"/>
<dbReference type="AlphaFoldDB" id="A0A1X7EAQ7"/>
<reference evidence="2" key="1">
    <citation type="submission" date="2017-04" db="EMBL/GenBank/DDBJ databases">
        <authorList>
            <person name="Varghese N."/>
            <person name="Submissions S."/>
        </authorList>
    </citation>
    <scope>NUCLEOTIDE SEQUENCE [LARGE SCALE GENOMIC DNA]</scope>
    <source>
        <strain evidence="2">K3S</strain>
    </source>
</reference>
<accession>A0A1X7EAQ7</accession>
<dbReference type="Proteomes" id="UP000192906">
    <property type="component" value="Unassembled WGS sequence"/>
</dbReference>
<dbReference type="OrthoDB" id="8445636at2"/>
<dbReference type="InterPro" id="IPR011990">
    <property type="entry name" value="TPR-like_helical_dom_sf"/>
</dbReference>